<accession>A0ABV2HMH4</accession>
<evidence type="ECO:0000313" key="1">
    <source>
        <dbReference type="EMBL" id="MET3591749.1"/>
    </source>
</evidence>
<dbReference type="GO" id="GO:0008168">
    <property type="term" value="F:methyltransferase activity"/>
    <property type="evidence" value="ECO:0007669"/>
    <property type="project" value="UniProtKB-KW"/>
</dbReference>
<sequence length="84" mass="9102">MRCHPHHVTETEKTFHGHPANAAAATLPDASTYDGLFVNCRHPANGPAAIAAPHYAARIKHLLMSIANTARWPATTNLTGDYYP</sequence>
<keyword evidence="2" id="KW-1185">Reference proteome</keyword>
<dbReference type="GO" id="GO:0032259">
    <property type="term" value="P:methylation"/>
    <property type="evidence" value="ECO:0007669"/>
    <property type="project" value="UniProtKB-KW"/>
</dbReference>
<reference evidence="1 2" key="1">
    <citation type="submission" date="2024-06" db="EMBL/GenBank/DDBJ databases">
        <title>Genomic Encyclopedia of Type Strains, Phase IV (KMG-IV): sequencing the most valuable type-strain genomes for metagenomic binning, comparative biology and taxonomic classification.</title>
        <authorList>
            <person name="Goeker M."/>
        </authorList>
    </citation>
    <scope>NUCLEOTIDE SEQUENCE [LARGE SCALE GENOMIC DNA]</scope>
    <source>
        <strain evidence="1 2">DSM 29846</strain>
    </source>
</reference>
<evidence type="ECO:0000313" key="2">
    <source>
        <dbReference type="Proteomes" id="UP001549036"/>
    </source>
</evidence>
<keyword evidence="1" id="KW-0808">Transferase</keyword>
<protein>
    <submittedName>
        <fullName evidence="1">S-methylmethionine-dependent homocysteine/selenocysteine methylase</fullName>
    </submittedName>
</protein>
<name>A0ABV2HMH4_9HYPH</name>
<keyword evidence="1" id="KW-0489">Methyltransferase</keyword>
<dbReference type="EMBL" id="JBEPLM010000002">
    <property type="protein sequence ID" value="MET3591749.1"/>
    <property type="molecule type" value="Genomic_DNA"/>
</dbReference>
<comment type="caution">
    <text evidence="1">The sequence shown here is derived from an EMBL/GenBank/DDBJ whole genome shotgun (WGS) entry which is preliminary data.</text>
</comment>
<proteinExistence type="predicted"/>
<dbReference type="Proteomes" id="UP001549036">
    <property type="component" value="Unassembled WGS sequence"/>
</dbReference>
<gene>
    <name evidence="1" type="ORF">ABID26_001133</name>
</gene>
<organism evidence="1 2">
    <name type="scientific">Mesorhizobium shonense</name>
    <dbReference type="NCBI Taxonomy" id="1209948"/>
    <lineage>
        <taxon>Bacteria</taxon>
        <taxon>Pseudomonadati</taxon>
        <taxon>Pseudomonadota</taxon>
        <taxon>Alphaproteobacteria</taxon>
        <taxon>Hyphomicrobiales</taxon>
        <taxon>Phyllobacteriaceae</taxon>
        <taxon>Mesorhizobium</taxon>
    </lineage>
</organism>